<feature type="compositionally biased region" description="Basic and acidic residues" evidence="8">
    <location>
        <begin position="595"/>
        <end position="608"/>
    </location>
</feature>
<feature type="compositionally biased region" description="Basic and acidic residues" evidence="8">
    <location>
        <begin position="481"/>
        <end position="498"/>
    </location>
</feature>
<proteinExistence type="inferred from homology"/>
<keyword evidence="3" id="KW-0132">Cell division</keyword>
<dbReference type="GO" id="GO:0008278">
    <property type="term" value="C:cohesin complex"/>
    <property type="evidence" value="ECO:0007669"/>
    <property type="project" value="InterPro"/>
</dbReference>
<evidence type="ECO:0008006" key="13">
    <source>
        <dbReference type="Google" id="ProtNLM"/>
    </source>
</evidence>
<accession>A0AAN9F3I2</accession>
<dbReference type="Pfam" id="PF04825">
    <property type="entry name" value="Rad21_Rec8_N"/>
    <property type="match status" value="1"/>
</dbReference>
<protein>
    <recommendedName>
        <fullName evidence="13">Sister chromatid cohesion 1 protein 4-like</fullName>
    </recommendedName>
</protein>
<dbReference type="FunFam" id="1.10.10.580:FF:000002">
    <property type="entry name" value="Sister chromatid cohesion 1 protein 4"/>
    <property type="match status" value="1"/>
</dbReference>
<dbReference type="InterPro" id="IPR006910">
    <property type="entry name" value="Rad21_Rec8_N"/>
</dbReference>
<evidence type="ECO:0000256" key="8">
    <source>
        <dbReference type="SAM" id="MobiDB-lite"/>
    </source>
</evidence>
<evidence type="ECO:0000313" key="11">
    <source>
        <dbReference type="EMBL" id="KAK7269052.1"/>
    </source>
</evidence>
<keyword evidence="6" id="KW-0539">Nucleus</keyword>
<keyword evidence="4" id="KW-0498">Mitosis</keyword>
<feature type="domain" description="Rad21/Rec8-like protein N-terminal" evidence="10">
    <location>
        <begin position="1"/>
        <end position="101"/>
    </location>
</feature>
<dbReference type="CDD" id="cd21793">
    <property type="entry name" value="Rad21_Rec8_M_AtSYN1-like"/>
    <property type="match status" value="1"/>
</dbReference>
<dbReference type="InterPro" id="IPR036390">
    <property type="entry name" value="WH_DNA-bd_sf"/>
</dbReference>
<comment type="similarity">
    <text evidence="2">Belongs to the rad21 family.</text>
</comment>
<gene>
    <name evidence="11" type="ORF">RIF29_21767</name>
</gene>
<organism evidence="11 12">
    <name type="scientific">Crotalaria pallida</name>
    <name type="common">Smooth rattlebox</name>
    <name type="synonym">Crotalaria striata</name>
    <dbReference type="NCBI Taxonomy" id="3830"/>
    <lineage>
        <taxon>Eukaryota</taxon>
        <taxon>Viridiplantae</taxon>
        <taxon>Streptophyta</taxon>
        <taxon>Embryophyta</taxon>
        <taxon>Tracheophyta</taxon>
        <taxon>Spermatophyta</taxon>
        <taxon>Magnoliopsida</taxon>
        <taxon>eudicotyledons</taxon>
        <taxon>Gunneridae</taxon>
        <taxon>Pentapetalae</taxon>
        <taxon>rosids</taxon>
        <taxon>fabids</taxon>
        <taxon>Fabales</taxon>
        <taxon>Fabaceae</taxon>
        <taxon>Papilionoideae</taxon>
        <taxon>50 kb inversion clade</taxon>
        <taxon>genistoids sensu lato</taxon>
        <taxon>core genistoids</taxon>
        <taxon>Crotalarieae</taxon>
        <taxon>Crotalaria</taxon>
    </lineage>
</organism>
<dbReference type="EMBL" id="JAYWIO010000004">
    <property type="protein sequence ID" value="KAK7269052.1"/>
    <property type="molecule type" value="Genomic_DNA"/>
</dbReference>
<evidence type="ECO:0000256" key="6">
    <source>
        <dbReference type="ARBA" id="ARBA00023242"/>
    </source>
</evidence>
<dbReference type="GO" id="GO:0003682">
    <property type="term" value="F:chromatin binding"/>
    <property type="evidence" value="ECO:0007669"/>
    <property type="project" value="TreeGrafter"/>
</dbReference>
<keyword evidence="5" id="KW-0159">Chromosome partition</keyword>
<feature type="domain" description="Rad21/Rec8-like protein C-terminal eukaryotic" evidence="9">
    <location>
        <begin position="1305"/>
        <end position="1355"/>
    </location>
</feature>
<evidence type="ECO:0000256" key="7">
    <source>
        <dbReference type="ARBA" id="ARBA00064543"/>
    </source>
</evidence>
<dbReference type="PANTHER" id="PTHR12585">
    <property type="entry name" value="SCC1 / RAD21 FAMILY MEMBER"/>
    <property type="match status" value="1"/>
</dbReference>
<dbReference type="Pfam" id="PF04824">
    <property type="entry name" value="Rad21_Rec8"/>
    <property type="match status" value="1"/>
</dbReference>
<dbReference type="GO" id="GO:0007059">
    <property type="term" value="P:chromosome segregation"/>
    <property type="evidence" value="ECO:0007669"/>
    <property type="project" value="UniProtKB-KW"/>
</dbReference>
<evidence type="ECO:0000256" key="3">
    <source>
        <dbReference type="ARBA" id="ARBA00022618"/>
    </source>
</evidence>
<dbReference type="InterPro" id="IPR023093">
    <property type="entry name" value="ScpA-like_C"/>
</dbReference>
<reference evidence="11 12" key="1">
    <citation type="submission" date="2024-01" db="EMBL/GenBank/DDBJ databases">
        <title>The genomes of 5 underutilized Papilionoideae crops provide insights into root nodulation and disease resistanc.</title>
        <authorList>
            <person name="Yuan L."/>
        </authorList>
    </citation>
    <scope>NUCLEOTIDE SEQUENCE [LARGE SCALE GENOMIC DNA]</scope>
    <source>
        <strain evidence="11">ZHUSHIDOU_FW_LH</strain>
        <tissue evidence="11">Leaf</tissue>
    </source>
</reference>
<evidence type="ECO:0000256" key="2">
    <source>
        <dbReference type="ARBA" id="ARBA00009870"/>
    </source>
</evidence>
<feature type="compositionally biased region" description="Polar residues" evidence="8">
    <location>
        <begin position="457"/>
        <end position="467"/>
    </location>
</feature>
<evidence type="ECO:0000256" key="5">
    <source>
        <dbReference type="ARBA" id="ARBA00022829"/>
    </source>
</evidence>
<evidence type="ECO:0000313" key="12">
    <source>
        <dbReference type="Proteomes" id="UP001372338"/>
    </source>
</evidence>
<keyword evidence="4" id="KW-0131">Cell cycle</keyword>
<feature type="compositionally biased region" description="Polar residues" evidence="8">
    <location>
        <begin position="651"/>
        <end position="664"/>
    </location>
</feature>
<dbReference type="Proteomes" id="UP001372338">
    <property type="component" value="Unassembled WGS sequence"/>
</dbReference>
<dbReference type="GO" id="GO:0005634">
    <property type="term" value="C:nucleus"/>
    <property type="evidence" value="ECO:0007669"/>
    <property type="project" value="UniProtKB-SubCell"/>
</dbReference>
<comment type="subunit">
    <text evidence="7">Component of the cohesin complex.</text>
</comment>
<evidence type="ECO:0000256" key="1">
    <source>
        <dbReference type="ARBA" id="ARBA00004123"/>
    </source>
</evidence>
<feature type="region of interest" description="Disordered" evidence="8">
    <location>
        <begin position="580"/>
        <end position="608"/>
    </location>
</feature>
<comment type="caution">
    <text evidence="11">The sequence shown here is derived from an EMBL/GenBank/DDBJ whole genome shotgun (WGS) entry which is preliminary data.</text>
</comment>
<evidence type="ECO:0000259" key="9">
    <source>
        <dbReference type="Pfam" id="PF04824"/>
    </source>
</evidence>
<feature type="region of interest" description="Disordered" evidence="8">
    <location>
        <begin position="648"/>
        <end position="669"/>
    </location>
</feature>
<evidence type="ECO:0000256" key="4">
    <source>
        <dbReference type="ARBA" id="ARBA00022776"/>
    </source>
</evidence>
<feature type="region of interest" description="Disordered" evidence="8">
    <location>
        <begin position="457"/>
        <end position="498"/>
    </location>
</feature>
<dbReference type="GO" id="GO:0007062">
    <property type="term" value="P:sister chromatid cohesion"/>
    <property type="evidence" value="ECO:0007669"/>
    <property type="project" value="InterPro"/>
</dbReference>
<dbReference type="GO" id="GO:1990414">
    <property type="term" value="P:replication-born double-strand break repair via sister chromatid exchange"/>
    <property type="evidence" value="ECO:0007669"/>
    <property type="project" value="TreeGrafter"/>
</dbReference>
<name>A0AAN9F3I2_CROPI</name>
<dbReference type="SUPFAM" id="SSF46785">
    <property type="entry name" value="Winged helix' DNA-binding domain"/>
    <property type="match status" value="1"/>
</dbReference>
<dbReference type="GO" id="GO:0051301">
    <property type="term" value="P:cell division"/>
    <property type="evidence" value="ECO:0007669"/>
    <property type="project" value="UniProtKB-KW"/>
</dbReference>
<evidence type="ECO:0000259" key="10">
    <source>
        <dbReference type="Pfam" id="PF04825"/>
    </source>
</evidence>
<dbReference type="PANTHER" id="PTHR12585:SF69">
    <property type="entry name" value="FI11703P"/>
    <property type="match status" value="1"/>
</dbReference>
<dbReference type="Gene3D" id="1.10.10.580">
    <property type="entry name" value="Structural maintenance of chromosome 1. Chain E"/>
    <property type="match status" value="1"/>
</dbReference>
<comment type="subcellular location">
    <subcellularLocation>
        <location evidence="1">Nucleus</location>
    </subcellularLocation>
</comment>
<sequence length="1361" mass="149286">MFYSQFILAKKGTLGTIWIAAHLERKLRKNQVADTDIGHSVDSILFPDVPIALRLSSHLLLGVVRIYSRKVNYLFDDCSEALLKVKQAFRSTAVDLPPEESTAPYHSITLPETFDLDDFELPDNETFQGSYVDHHVSSREQITLQDTMEGVVYSTSQFGLDERFGDGDASQIGLEYEIDGLPISTDAGQYDQGPSTPGLQEPNLFDNQGDQVTNEVDHHNSADLVSMKSTQNVSPAHLREKDVTDCSLENSVKHCDVDMHYQDKDCLGLDSAREEREHSESIVAQKEQENVIANDHCLASLPLIISTNEEYLMPIVPESTDEIISASDIPRKVVALHDEVLINDEPVVNDCLELDSNREEQKHLESFGVIKDPENVIANDHCLMTSLPMIVSTNEQYPASLVPEHTDEMISASDIPQKVDDLHDEVLITNGPAVAPLDQTMKCAISGVSLNETVASSPFSHVTSDPENLSRKPLSNLDGSQGRESDGQSEDGHTSSKHEVLNDIKIASMGESSPHAEAQVSNAVCPLGSPGKPRTVDVESQAFQELKETEDLNSHETVNSIESHLRPCTSNLSRPCVSSIEDPAYGDRQTTELSVGKEGRPDLGKSDVQHGSQIIHNQVESIINSAVCDIPEPEKMLSMAHQLCTEPNGLSIGSTPDNQSISGSRTGGAGVNCVTGKKRSFTESTLTVQSVDLAESYGGAQSKRTAEVIPDDDDLLSSILGGRKSSILKLKPSPPASGRASIKRARSAPRTSALKRKVLMDDDMVILSGNTMRLQLTNTEDIRRMRKNAPCTRHEMLMIQMQSQEDEIFHQPILKGLCDNLILMQSKTFDLTGIKVCDSDFGSSSIEETNDKENSRINVTEIRGVERNIEPMSVQLQGDAEVQPTKISVLPENYPSEVNLGSNDIDTHEHSNIISLVKEHDSSQNAEMRNGEGDILVSDAENCSVGHVLELSSLAGTAFENNLCMPNDLVVENHPSVVNQGSNDIDTRDEHTNIISLVKERGSSENAEMDNGRENIEVSDIENCSVGPCLESSSLTATAFKNNLGMPNDLVVSSALMEKTNDLDGSIHTGLSSMPAAQVPILEDEFMKDTCDRSGVDRIEIAEHGVESRTQVQPESSEANNLYASLDFSRKESDEYTTNQASFGGAVPIEGNGNSLLGGLNVDQIFSSDLKCDDEKDTRSGCMYNENIDVDSLHSTALVLDTKETSLNNEDNPVCQEDGNQSTMHSEISATTKSPYMDHNDETFVDANDTGFLNVGDDEVIEDDDDFKTCAEGTQLENSGWSSRTRAVAKYLQASFDKEDLPERKNLQLDCILGGKTQKEASRMFFETLVLKTRDYIHVEQTEPFGSINIKPGMKLMKSHF</sequence>
<dbReference type="InterPro" id="IPR039781">
    <property type="entry name" value="Rad21/Rec8-like"/>
</dbReference>
<feature type="region of interest" description="Disordered" evidence="8">
    <location>
        <begin position="183"/>
        <end position="203"/>
    </location>
</feature>
<dbReference type="InterPro" id="IPR006909">
    <property type="entry name" value="Rad21/Rec8_C_eu"/>
</dbReference>
<keyword evidence="12" id="KW-1185">Reference proteome</keyword>